<dbReference type="AlphaFoldDB" id="A0A1S1NI37"/>
<organism evidence="1 2">
    <name type="scientific">Mycobacterium talmoniae</name>
    <dbReference type="NCBI Taxonomy" id="1858794"/>
    <lineage>
        <taxon>Bacteria</taxon>
        <taxon>Bacillati</taxon>
        <taxon>Actinomycetota</taxon>
        <taxon>Actinomycetes</taxon>
        <taxon>Mycobacteriales</taxon>
        <taxon>Mycobacteriaceae</taxon>
        <taxon>Mycobacterium</taxon>
    </lineage>
</organism>
<gene>
    <name evidence="1" type="ORF">BKN37_14540</name>
</gene>
<accession>A0A1S1NI37</accession>
<reference evidence="1 2" key="1">
    <citation type="submission" date="2016-10" db="EMBL/GenBank/DDBJ databases">
        <title>Genome sequence of Mycobacterium talmonii.</title>
        <authorList>
            <person name="Greninger A.L."/>
            <person name="Elliott B."/>
            <person name="Vasireddy S."/>
            <person name="Vasireddy R."/>
        </authorList>
    </citation>
    <scope>NUCLEOTIDE SEQUENCE [LARGE SCALE GENOMIC DNA]</scope>
    <source>
        <strain evidence="2">NE-TNMC-100812</strain>
    </source>
</reference>
<proteinExistence type="predicted"/>
<evidence type="ECO:0000313" key="2">
    <source>
        <dbReference type="Proteomes" id="UP000179734"/>
    </source>
</evidence>
<keyword evidence="2" id="KW-1185">Reference proteome</keyword>
<protein>
    <submittedName>
        <fullName evidence="1">Uncharacterized protein</fullName>
    </submittedName>
</protein>
<dbReference type="Proteomes" id="UP000179734">
    <property type="component" value="Unassembled WGS sequence"/>
</dbReference>
<dbReference type="EMBL" id="MLQM01000073">
    <property type="protein sequence ID" value="OHV03537.1"/>
    <property type="molecule type" value="Genomic_DNA"/>
</dbReference>
<dbReference type="RefSeq" id="WP_071027032.1">
    <property type="nucleotide sequence ID" value="NZ_MLQM01000073.1"/>
</dbReference>
<comment type="caution">
    <text evidence="1">The sequence shown here is derived from an EMBL/GenBank/DDBJ whole genome shotgun (WGS) entry which is preliminary data.</text>
</comment>
<name>A0A1S1NI37_9MYCO</name>
<sequence>MELVVSNTPASGDGDSLDVDQAATLILDIKRAAEAVRATADSMSDPAHRLADSLHLLAAEIECDVRKEIWLDLAGAQKIYACAAELAPRDDDDSPGILEHGLTLGEVPCFAVPSNEPISERVSALVRAADSIQQCSTMARFVLYSDTGQRRRAELAAVARQVREAAARSCR</sequence>
<evidence type="ECO:0000313" key="1">
    <source>
        <dbReference type="EMBL" id="OHV03537.1"/>
    </source>
</evidence>